<reference evidence="2 3" key="1">
    <citation type="submission" date="2013-08" db="EMBL/GenBank/DDBJ databases">
        <authorList>
            <person name="Huang J."/>
            <person name="Wang G."/>
        </authorList>
    </citation>
    <scope>NUCLEOTIDE SEQUENCE [LARGE SCALE GENOMIC DNA]</scope>
    <source>
        <strain evidence="2 3">JSM 076056</strain>
    </source>
</reference>
<dbReference type="EMBL" id="AVPE01000011">
    <property type="protein sequence ID" value="KGX91175.1"/>
    <property type="molecule type" value="Genomic_DNA"/>
</dbReference>
<keyword evidence="3" id="KW-1185">Reference proteome</keyword>
<accession>A0A0A5GJ46</accession>
<keyword evidence="1" id="KW-0812">Transmembrane</keyword>
<keyword evidence="1" id="KW-0472">Membrane</keyword>
<keyword evidence="1" id="KW-1133">Transmembrane helix</keyword>
<proteinExistence type="predicted"/>
<dbReference type="Proteomes" id="UP000030528">
    <property type="component" value="Unassembled WGS sequence"/>
</dbReference>
<feature type="transmembrane region" description="Helical" evidence="1">
    <location>
        <begin position="12"/>
        <end position="31"/>
    </location>
</feature>
<organism evidence="2 3">
    <name type="scientific">Pontibacillus halophilus JSM 076056 = DSM 19796</name>
    <dbReference type="NCBI Taxonomy" id="1385510"/>
    <lineage>
        <taxon>Bacteria</taxon>
        <taxon>Bacillati</taxon>
        <taxon>Bacillota</taxon>
        <taxon>Bacilli</taxon>
        <taxon>Bacillales</taxon>
        <taxon>Bacillaceae</taxon>
        <taxon>Pontibacillus</taxon>
    </lineage>
</organism>
<sequence length="32" mass="3518">MEGNFTKGCAWGVLLSLPLWGIIIALVKFVLK</sequence>
<evidence type="ECO:0000313" key="2">
    <source>
        <dbReference type="EMBL" id="KGX91175.1"/>
    </source>
</evidence>
<dbReference type="AlphaFoldDB" id="A0A0A5GJ46"/>
<evidence type="ECO:0000256" key="1">
    <source>
        <dbReference type="SAM" id="Phobius"/>
    </source>
</evidence>
<name>A0A0A5GJ46_9BACI</name>
<protein>
    <submittedName>
        <fullName evidence="2">Uncharacterized protein</fullName>
    </submittedName>
</protein>
<evidence type="ECO:0000313" key="3">
    <source>
        <dbReference type="Proteomes" id="UP000030528"/>
    </source>
</evidence>
<gene>
    <name evidence="2" type="ORF">N781_05260</name>
</gene>
<comment type="caution">
    <text evidence="2">The sequence shown here is derived from an EMBL/GenBank/DDBJ whole genome shotgun (WGS) entry which is preliminary data.</text>
</comment>